<evidence type="ECO:0000256" key="4">
    <source>
        <dbReference type="ARBA" id="ARBA00023163"/>
    </source>
</evidence>
<dbReference type="Pfam" id="PF03466">
    <property type="entry name" value="LysR_substrate"/>
    <property type="match status" value="1"/>
</dbReference>
<dbReference type="Proteomes" id="UP000294656">
    <property type="component" value="Unassembled WGS sequence"/>
</dbReference>
<name>A0A4V3CGJ9_9GAMM</name>
<dbReference type="Gene3D" id="3.40.190.10">
    <property type="entry name" value="Periplasmic binding protein-like II"/>
    <property type="match status" value="2"/>
</dbReference>
<dbReference type="InterPro" id="IPR005119">
    <property type="entry name" value="LysR_subst-bd"/>
</dbReference>
<reference evidence="6 7" key="1">
    <citation type="submission" date="2019-03" db="EMBL/GenBank/DDBJ databases">
        <title>Genomic Encyclopedia of Type Strains, Phase III (KMG-III): the genomes of soil and plant-associated and newly described type strains.</title>
        <authorList>
            <person name="Whitman W."/>
        </authorList>
    </citation>
    <scope>NUCLEOTIDE SEQUENCE [LARGE SCALE GENOMIC DNA]</scope>
    <source>
        <strain evidence="6 7">CECT 7378</strain>
    </source>
</reference>
<keyword evidence="2" id="KW-0805">Transcription regulation</keyword>
<gene>
    <name evidence="6" type="ORF">DFP79_1634</name>
</gene>
<dbReference type="PANTHER" id="PTHR30118">
    <property type="entry name" value="HTH-TYPE TRANSCRIPTIONAL REGULATOR LEUO-RELATED"/>
    <property type="match status" value="1"/>
</dbReference>
<dbReference type="InterPro" id="IPR036388">
    <property type="entry name" value="WH-like_DNA-bd_sf"/>
</dbReference>
<protein>
    <submittedName>
        <fullName evidence="6">DNA-binding transcriptional LysR family regulator</fullName>
    </submittedName>
</protein>
<evidence type="ECO:0000256" key="1">
    <source>
        <dbReference type="ARBA" id="ARBA00009437"/>
    </source>
</evidence>
<dbReference type="EMBL" id="SNXC01000011">
    <property type="protein sequence ID" value="TDO98002.1"/>
    <property type="molecule type" value="Genomic_DNA"/>
</dbReference>
<dbReference type="InterPro" id="IPR000847">
    <property type="entry name" value="LysR_HTH_N"/>
</dbReference>
<comment type="similarity">
    <text evidence="1">Belongs to the LysR transcriptional regulatory family.</text>
</comment>
<dbReference type="GO" id="GO:0003677">
    <property type="term" value="F:DNA binding"/>
    <property type="evidence" value="ECO:0007669"/>
    <property type="project" value="UniProtKB-KW"/>
</dbReference>
<proteinExistence type="inferred from homology"/>
<dbReference type="InterPro" id="IPR036390">
    <property type="entry name" value="WH_DNA-bd_sf"/>
</dbReference>
<keyword evidence="4" id="KW-0804">Transcription</keyword>
<sequence length="332" mass="37892">MHEENIMKLDIKLLVSFITIMEEGSVSRAAERLNVTQPALSKSLQRLRTLFNDQLFTRQAYGLSPTSKAKELHDRVQPILNSLTDLMKPSELDLKTLSRRFKIRANEGDLETFIEPLLATIHYEAPEVKLSILNWGDSNFEELINGQCDIGVVAVNDTPSHIRSTLVGYIEACLVVSESHPLYHKDELTLDELMNYKIVTHHFKSLEHASAQAIKQRLKQKGYDVEPKLEAESLMVTLQAVKRGMALVTSKSIGELFCSITEHKEGFHPVKVLPMPQEAIDLDPYNGRHPIHICWHERYNNDAAHKWLRNKIIDSMRESPWVLSEPNTDLPI</sequence>
<dbReference type="InterPro" id="IPR050389">
    <property type="entry name" value="LysR-type_TF"/>
</dbReference>
<evidence type="ECO:0000259" key="5">
    <source>
        <dbReference type="PROSITE" id="PS50931"/>
    </source>
</evidence>
<dbReference type="Gene3D" id="1.10.10.10">
    <property type="entry name" value="Winged helix-like DNA-binding domain superfamily/Winged helix DNA-binding domain"/>
    <property type="match status" value="1"/>
</dbReference>
<dbReference type="PROSITE" id="PS50931">
    <property type="entry name" value="HTH_LYSR"/>
    <property type="match status" value="1"/>
</dbReference>
<dbReference type="PANTHER" id="PTHR30118:SF15">
    <property type="entry name" value="TRANSCRIPTIONAL REGULATORY PROTEIN"/>
    <property type="match status" value="1"/>
</dbReference>
<dbReference type="OrthoDB" id="8839911at2"/>
<evidence type="ECO:0000256" key="3">
    <source>
        <dbReference type="ARBA" id="ARBA00023125"/>
    </source>
</evidence>
<dbReference type="PRINTS" id="PR00039">
    <property type="entry name" value="HTHLYSR"/>
</dbReference>
<organism evidence="6 7">
    <name type="scientific">Marinomonas balearica</name>
    <dbReference type="NCBI Taxonomy" id="491947"/>
    <lineage>
        <taxon>Bacteria</taxon>
        <taxon>Pseudomonadati</taxon>
        <taxon>Pseudomonadota</taxon>
        <taxon>Gammaproteobacteria</taxon>
        <taxon>Oceanospirillales</taxon>
        <taxon>Oceanospirillaceae</taxon>
        <taxon>Marinomonas</taxon>
    </lineage>
</organism>
<keyword evidence="7" id="KW-1185">Reference proteome</keyword>
<dbReference type="GO" id="GO:0003700">
    <property type="term" value="F:DNA-binding transcription factor activity"/>
    <property type="evidence" value="ECO:0007669"/>
    <property type="project" value="InterPro"/>
</dbReference>
<keyword evidence="3 6" id="KW-0238">DNA-binding</keyword>
<accession>A0A4V3CGJ9</accession>
<dbReference type="SUPFAM" id="SSF46785">
    <property type="entry name" value="Winged helix' DNA-binding domain"/>
    <property type="match status" value="1"/>
</dbReference>
<evidence type="ECO:0000256" key="2">
    <source>
        <dbReference type="ARBA" id="ARBA00023015"/>
    </source>
</evidence>
<dbReference type="Pfam" id="PF00126">
    <property type="entry name" value="HTH_1"/>
    <property type="match status" value="1"/>
</dbReference>
<evidence type="ECO:0000313" key="7">
    <source>
        <dbReference type="Proteomes" id="UP000294656"/>
    </source>
</evidence>
<feature type="domain" description="HTH lysR-type" evidence="5">
    <location>
        <begin position="9"/>
        <end position="66"/>
    </location>
</feature>
<evidence type="ECO:0000313" key="6">
    <source>
        <dbReference type="EMBL" id="TDO98002.1"/>
    </source>
</evidence>
<comment type="caution">
    <text evidence="6">The sequence shown here is derived from an EMBL/GenBank/DDBJ whole genome shotgun (WGS) entry which is preliminary data.</text>
</comment>
<dbReference type="AlphaFoldDB" id="A0A4V3CGJ9"/>
<dbReference type="SUPFAM" id="SSF53850">
    <property type="entry name" value="Periplasmic binding protein-like II"/>
    <property type="match status" value="1"/>
</dbReference>